<evidence type="ECO:0000256" key="3">
    <source>
        <dbReference type="ARBA" id="ARBA00022676"/>
    </source>
</evidence>
<keyword evidence="3" id="KW-0328">Glycosyltransferase</keyword>
<accession>K9W3S4</accession>
<dbReference type="GO" id="GO:0016763">
    <property type="term" value="F:pentosyltransferase activity"/>
    <property type="evidence" value="ECO:0007669"/>
    <property type="project" value="TreeGrafter"/>
</dbReference>
<feature type="transmembrane region" description="Helical" evidence="8">
    <location>
        <begin position="418"/>
        <end position="441"/>
    </location>
</feature>
<reference evidence="10 11" key="1">
    <citation type="submission" date="2012-06" db="EMBL/GenBank/DDBJ databases">
        <title>Finished chromosome of genome of Crinalium epipsammum PCC 9333.</title>
        <authorList>
            <consortium name="US DOE Joint Genome Institute"/>
            <person name="Gugger M."/>
            <person name="Coursin T."/>
            <person name="Rippka R."/>
            <person name="Tandeau De Marsac N."/>
            <person name="Huntemann M."/>
            <person name="Wei C.-L."/>
            <person name="Han J."/>
            <person name="Detter J.C."/>
            <person name="Han C."/>
            <person name="Tapia R."/>
            <person name="Davenport K."/>
            <person name="Daligault H."/>
            <person name="Erkkila T."/>
            <person name="Gu W."/>
            <person name="Munk A.C.C."/>
            <person name="Teshima H."/>
            <person name="Xu Y."/>
            <person name="Chain P."/>
            <person name="Chen A."/>
            <person name="Krypides N."/>
            <person name="Mavromatis K."/>
            <person name="Markowitz V."/>
            <person name="Szeto E."/>
            <person name="Ivanova N."/>
            <person name="Mikhailova N."/>
            <person name="Ovchinnikova G."/>
            <person name="Pagani I."/>
            <person name="Pati A."/>
            <person name="Goodwin L."/>
            <person name="Peters L."/>
            <person name="Pitluck S."/>
            <person name="Woyke T."/>
            <person name="Kerfeld C."/>
        </authorList>
    </citation>
    <scope>NUCLEOTIDE SEQUENCE [LARGE SCALE GENOMIC DNA]</scope>
    <source>
        <strain evidence="10 11">PCC 9333</strain>
    </source>
</reference>
<feature type="transmembrane region" description="Helical" evidence="8">
    <location>
        <begin position="132"/>
        <end position="149"/>
    </location>
</feature>
<evidence type="ECO:0000256" key="6">
    <source>
        <dbReference type="ARBA" id="ARBA00022989"/>
    </source>
</evidence>
<keyword evidence="7 8" id="KW-0472">Membrane</keyword>
<dbReference type="KEGG" id="cep:Cri9333_3584"/>
<organism evidence="10 11">
    <name type="scientific">Crinalium epipsammum PCC 9333</name>
    <dbReference type="NCBI Taxonomy" id="1173022"/>
    <lineage>
        <taxon>Bacteria</taxon>
        <taxon>Bacillati</taxon>
        <taxon>Cyanobacteriota</taxon>
        <taxon>Cyanophyceae</taxon>
        <taxon>Gomontiellales</taxon>
        <taxon>Gomontiellaceae</taxon>
        <taxon>Crinalium</taxon>
    </lineage>
</organism>
<dbReference type="AlphaFoldDB" id="K9W3S4"/>
<feature type="transmembrane region" description="Helical" evidence="8">
    <location>
        <begin position="185"/>
        <end position="213"/>
    </location>
</feature>
<dbReference type="GO" id="GO:0005886">
    <property type="term" value="C:plasma membrane"/>
    <property type="evidence" value="ECO:0007669"/>
    <property type="project" value="UniProtKB-SubCell"/>
</dbReference>
<evidence type="ECO:0000256" key="5">
    <source>
        <dbReference type="ARBA" id="ARBA00022692"/>
    </source>
</evidence>
<evidence type="ECO:0000313" key="10">
    <source>
        <dbReference type="EMBL" id="AFZ14407.1"/>
    </source>
</evidence>
<feature type="transmembrane region" description="Helical" evidence="8">
    <location>
        <begin position="219"/>
        <end position="239"/>
    </location>
</feature>
<proteinExistence type="predicted"/>
<keyword evidence="6 8" id="KW-1133">Transmembrane helix</keyword>
<dbReference type="PANTHER" id="PTHR33908">
    <property type="entry name" value="MANNOSYLTRANSFERASE YKCB-RELATED"/>
    <property type="match status" value="1"/>
</dbReference>
<comment type="subcellular location">
    <subcellularLocation>
        <location evidence="1">Cell membrane</location>
        <topology evidence="1">Multi-pass membrane protein</topology>
    </subcellularLocation>
</comment>
<evidence type="ECO:0000256" key="4">
    <source>
        <dbReference type="ARBA" id="ARBA00022679"/>
    </source>
</evidence>
<evidence type="ECO:0000259" key="9">
    <source>
        <dbReference type="Pfam" id="PF13231"/>
    </source>
</evidence>
<dbReference type="Proteomes" id="UP000010472">
    <property type="component" value="Chromosome"/>
</dbReference>
<feature type="transmembrane region" description="Helical" evidence="8">
    <location>
        <begin position="361"/>
        <end position="385"/>
    </location>
</feature>
<dbReference type="InterPro" id="IPR038731">
    <property type="entry name" value="RgtA/B/C-like"/>
</dbReference>
<evidence type="ECO:0000256" key="1">
    <source>
        <dbReference type="ARBA" id="ARBA00004651"/>
    </source>
</evidence>
<dbReference type="InterPro" id="IPR050297">
    <property type="entry name" value="LipidA_mod_glycosyltrf_83"/>
</dbReference>
<keyword evidence="11" id="KW-1185">Reference proteome</keyword>
<dbReference type="EMBL" id="CP003620">
    <property type="protein sequence ID" value="AFZ14407.1"/>
    <property type="molecule type" value="Genomic_DNA"/>
</dbReference>
<feature type="transmembrane region" description="Helical" evidence="8">
    <location>
        <begin position="21"/>
        <end position="44"/>
    </location>
</feature>
<dbReference type="eggNOG" id="COG1807">
    <property type="taxonomic scope" value="Bacteria"/>
</dbReference>
<evidence type="ECO:0000256" key="7">
    <source>
        <dbReference type="ARBA" id="ARBA00023136"/>
    </source>
</evidence>
<feature type="transmembrane region" description="Helical" evidence="8">
    <location>
        <begin position="108"/>
        <end position="125"/>
    </location>
</feature>
<feature type="transmembrane region" description="Helical" evidence="8">
    <location>
        <begin position="155"/>
        <end position="173"/>
    </location>
</feature>
<feature type="transmembrane region" description="Helical" evidence="8">
    <location>
        <begin position="276"/>
        <end position="295"/>
    </location>
</feature>
<evidence type="ECO:0000313" key="11">
    <source>
        <dbReference type="Proteomes" id="UP000010472"/>
    </source>
</evidence>
<protein>
    <submittedName>
        <fullName evidence="10">Glycosyl transferase family 39</fullName>
    </submittedName>
</protein>
<keyword evidence="5 8" id="KW-0812">Transmembrane</keyword>
<name>K9W3S4_9CYAN</name>
<dbReference type="PANTHER" id="PTHR33908:SF3">
    <property type="entry name" value="UNDECAPRENYL PHOSPHATE-ALPHA-4-AMINO-4-DEOXY-L-ARABINOSE ARABINOSYL TRANSFERASE"/>
    <property type="match status" value="1"/>
</dbReference>
<feature type="domain" description="Glycosyltransferase RgtA/B/C/D-like" evidence="9">
    <location>
        <begin position="83"/>
        <end position="236"/>
    </location>
</feature>
<feature type="transmembrane region" description="Helical" evidence="8">
    <location>
        <begin position="391"/>
        <end position="411"/>
    </location>
</feature>
<dbReference type="HOGENOM" id="CLU_019200_4_0_3"/>
<evidence type="ECO:0000256" key="8">
    <source>
        <dbReference type="SAM" id="Phobius"/>
    </source>
</evidence>
<dbReference type="STRING" id="1173022.Cri9333_3584"/>
<keyword evidence="4 10" id="KW-0808">Transferase</keyword>
<dbReference type="GO" id="GO:0009103">
    <property type="term" value="P:lipopolysaccharide biosynthetic process"/>
    <property type="evidence" value="ECO:0007669"/>
    <property type="project" value="UniProtKB-ARBA"/>
</dbReference>
<keyword evidence="2" id="KW-1003">Cell membrane</keyword>
<dbReference type="OrthoDB" id="9810951at2"/>
<evidence type="ECO:0000256" key="2">
    <source>
        <dbReference type="ARBA" id="ARBA00022475"/>
    </source>
</evidence>
<dbReference type="GO" id="GO:0010041">
    <property type="term" value="P:response to iron(III) ion"/>
    <property type="evidence" value="ECO:0007669"/>
    <property type="project" value="TreeGrafter"/>
</dbReference>
<dbReference type="Pfam" id="PF13231">
    <property type="entry name" value="PMT_2"/>
    <property type="match status" value="1"/>
</dbReference>
<feature type="transmembrane region" description="Helical" evidence="8">
    <location>
        <begin position="307"/>
        <end position="326"/>
    </location>
</feature>
<sequence>MYNASFARSRLKKWMRWSDTWIDQLLVLGLLLAALLLFTINLGIPLRDWDEGTVAQVAREIASAPVQSLKWLYPTLAGEPYLNKPPLIHILIAASYKLFGINEWSTRLFPASLTAISIPLLYGVGREIFKSHTPAIFSALIYLTLLPVVRHGRLAMLDGSVLCFLLLMILCVLRSRRDLRWCLGAGIAFGLICLTKGIMGVLLGAIAVLFLLWDTPRLLTSWFFWLGIILGSIPVVAWYTAQWLHYGQLFIGTGIFNQSLARIWHPVENHSGKPWYYLLEILKYTVPWLLFFPLGWRLAWQNRNYSWGKLILVWNISYFVVISVMATKLPWYVLPIYPAIALAGGAKLSETWHGWDSLPPSRIWIISLALLGLVAFAGSLYFTLLANSINLHLQLVLLSAALTFLISAVLLAQKDLQFIFVLFWGTYVTLLLFITSPHWVWELGEAYPVKPVAAMIQQHTQKSQLVYNW</sequence>
<gene>
    <name evidence="10" type="ORF">Cri9333_3584</name>
</gene>
<dbReference type="RefSeq" id="WP_015204512.1">
    <property type="nucleotide sequence ID" value="NC_019753.1"/>
</dbReference>